<gene>
    <name evidence="7" type="ordered locus">RPE_1084</name>
</gene>
<protein>
    <submittedName>
        <fullName evidence="7">Peptidase C2, calpain</fullName>
    </submittedName>
</protein>
<dbReference type="GO" id="GO:0004198">
    <property type="term" value="F:calcium-dependent cysteine-type endopeptidase activity"/>
    <property type="evidence" value="ECO:0007669"/>
    <property type="project" value="InterPro"/>
</dbReference>
<comment type="similarity">
    <text evidence="1">Belongs to the peptidase C2 family.</text>
</comment>
<dbReference type="SUPFAM" id="SSF54001">
    <property type="entry name" value="Cysteine proteinases"/>
    <property type="match status" value="1"/>
</dbReference>
<dbReference type="SMART" id="SM00230">
    <property type="entry name" value="CysPc"/>
    <property type="match status" value="1"/>
</dbReference>
<proteinExistence type="inferred from homology"/>
<feature type="active site" evidence="5">
    <location>
        <position position="474"/>
    </location>
</feature>
<evidence type="ECO:0000256" key="1">
    <source>
        <dbReference type="ARBA" id="ARBA00007623"/>
    </source>
</evidence>
<dbReference type="PANTHER" id="PTHR10183:SF379">
    <property type="entry name" value="CALPAIN-5"/>
    <property type="match status" value="1"/>
</dbReference>
<name>Q07SP7_RHOP5</name>
<evidence type="ECO:0000256" key="5">
    <source>
        <dbReference type="PROSITE-ProRule" id="PRU00239"/>
    </source>
</evidence>
<dbReference type="eggNOG" id="COG1572">
    <property type="taxonomic scope" value="Bacteria"/>
</dbReference>
<organism evidence="7">
    <name type="scientific">Rhodopseudomonas palustris (strain BisA53)</name>
    <dbReference type="NCBI Taxonomy" id="316055"/>
    <lineage>
        <taxon>Bacteria</taxon>
        <taxon>Pseudomonadati</taxon>
        <taxon>Pseudomonadota</taxon>
        <taxon>Alphaproteobacteria</taxon>
        <taxon>Hyphomicrobiales</taxon>
        <taxon>Nitrobacteraceae</taxon>
        <taxon>Rhodopseudomonas</taxon>
    </lineage>
</organism>
<dbReference type="HOGENOM" id="CLU_480352_0_0_5"/>
<dbReference type="GO" id="GO:0006508">
    <property type="term" value="P:proteolysis"/>
    <property type="evidence" value="ECO:0007669"/>
    <property type="project" value="UniProtKB-KW"/>
</dbReference>
<dbReference type="InterPro" id="IPR022684">
    <property type="entry name" value="Calpain_cysteine_protease"/>
</dbReference>
<dbReference type="PANTHER" id="PTHR10183">
    <property type="entry name" value="CALPAIN"/>
    <property type="match status" value="1"/>
</dbReference>
<evidence type="ECO:0000313" key="7">
    <source>
        <dbReference type="EMBL" id="ABJ05037.1"/>
    </source>
</evidence>
<evidence type="ECO:0000256" key="4">
    <source>
        <dbReference type="ARBA" id="ARBA00022807"/>
    </source>
</evidence>
<sequence length="591" mass="60621">MFDGFERMAIKARGGRRGSYDEQGDSFESSAHNMPFDGALSLTAFESYFSATAVLVQQAPFGSQAAEPVAADRTSAKAPAATVIKQSEAVLIPELTSVDAATIPGASRLRTAVTSVSSTSNSSSSTIGASTNLIPSWISSLSTATISCDMASAACDGIINYSELQKLFSNLGSTLTSTGATLTATQLADLRLVASNLNNGISTSSYLTSITGSFVNGSTYNTTWTGGGATSVALGNLAVGSAATQFSQLYGKWFLGTDLSSSTVTVSGSTFKVSYSTSSNSLVAPDGYGMDDVNQGYLGNCYFLAPLAEVADQNPDLISSMFTSNGNGTYGVRLFVNGVAQYVTVNSSLANGGSLFNHDNELWASLAEKAYAQVGGFNSTSNSWTKIGNGGSVERALAAITGASTITDYFASGGSWGKVTYNSSLSMTGYSAGQSTAAVLSSIVAALDAGNDVVLASYTNATNSAGKQTLVKNHAMSIYGYNSSTGMLQVRNPWGNASGQYWATTFEVSLSTLLAAGDTITVDNAAEMRIASTSTTSSASFATTRSEGIGMDGLTSNFVQAVASLSSELAVTSTLSQTGTNSPIPLASPLA</sequence>
<feature type="domain" description="Calpain catalytic" evidence="6">
    <location>
        <begin position="292"/>
        <end position="502"/>
    </location>
</feature>
<dbReference type="KEGG" id="rpe:RPE_1084"/>
<evidence type="ECO:0000256" key="3">
    <source>
        <dbReference type="ARBA" id="ARBA00022801"/>
    </source>
</evidence>
<dbReference type="STRING" id="316055.RPE_1084"/>
<dbReference type="AlphaFoldDB" id="Q07SP7"/>
<accession>Q07SP7</accession>
<dbReference type="Pfam" id="PF00648">
    <property type="entry name" value="Peptidase_C2"/>
    <property type="match status" value="1"/>
</dbReference>
<keyword evidence="4 5" id="KW-0788">Thiol protease</keyword>
<dbReference type="InterPro" id="IPR001300">
    <property type="entry name" value="Peptidase_C2_calpain_cat"/>
</dbReference>
<evidence type="ECO:0000256" key="2">
    <source>
        <dbReference type="ARBA" id="ARBA00022670"/>
    </source>
</evidence>
<keyword evidence="2 5" id="KW-0645">Protease</keyword>
<reference evidence="7" key="1">
    <citation type="submission" date="2006-09" db="EMBL/GenBank/DDBJ databases">
        <title>Complete sequence of Rhodopseudomonas palustris BisA53.</title>
        <authorList>
            <consortium name="US DOE Joint Genome Institute"/>
            <person name="Copeland A."/>
            <person name="Lucas S."/>
            <person name="Lapidus A."/>
            <person name="Barry K."/>
            <person name="Detter J.C."/>
            <person name="Glavina del Rio T."/>
            <person name="Hammon N."/>
            <person name="Israni S."/>
            <person name="Dalin E."/>
            <person name="Tice H."/>
            <person name="Pitluck S."/>
            <person name="Chain P."/>
            <person name="Malfatti S."/>
            <person name="Shin M."/>
            <person name="Vergez L."/>
            <person name="Schmutz J."/>
            <person name="Larimer F."/>
            <person name="Land M."/>
            <person name="Hauser L."/>
            <person name="Pelletier D.A."/>
            <person name="Kyrpides N."/>
            <person name="Kim E."/>
            <person name="Harwood C.S."/>
            <person name="Oda Y."/>
            <person name="Richardson P."/>
        </authorList>
    </citation>
    <scope>NUCLEOTIDE SEQUENCE [LARGE SCALE GENOMIC DNA]</scope>
    <source>
        <strain evidence="7">BisA53</strain>
    </source>
</reference>
<dbReference type="PROSITE" id="PS50203">
    <property type="entry name" value="CALPAIN_CAT"/>
    <property type="match status" value="1"/>
</dbReference>
<evidence type="ECO:0000259" key="6">
    <source>
        <dbReference type="PROSITE" id="PS50203"/>
    </source>
</evidence>
<feature type="active site" evidence="5">
    <location>
        <position position="492"/>
    </location>
</feature>
<dbReference type="EMBL" id="CP000463">
    <property type="protein sequence ID" value="ABJ05037.1"/>
    <property type="molecule type" value="Genomic_DNA"/>
</dbReference>
<feature type="active site" evidence="5">
    <location>
        <position position="301"/>
    </location>
</feature>
<dbReference type="InterPro" id="IPR038765">
    <property type="entry name" value="Papain-like_cys_pep_sf"/>
</dbReference>
<keyword evidence="3 5" id="KW-0378">Hydrolase</keyword>